<name>A0ABR3Q3X1_9TREE</name>
<proteinExistence type="predicted"/>
<feature type="signal peptide" evidence="1">
    <location>
        <begin position="1"/>
        <end position="19"/>
    </location>
</feature>
<reference evidence="2 3" key="1">
    <citation type="submission" date="2023-08" db="EMBL/GenBank/DDBJ databases">
        <title>Annotated Genome Sequence of Vanrija albida AlHP1.</title>
        <authorList>
            <person name="Herzog R."/>
        </authorList>
    </citation>
    <scope>NUCLEOTIDE SEQUENCE [LARGE SCALE GENOMIC DNA]</scope>
    <source>
        <strain evidence="2 3">AlHP1</strain>
    </source>
</reference>
<organism evidence="2 3">
    <name type="scientific">Vanrija albida</name>
    <dbReference type="NCBI Taxonomy" id="181172"/>
    <lineage>
        <taxon>Eukaryota</taxon>
        <taxon>Fungi</taxon>
        <taxon>Dikarya</taxon>
        <taxon>Basidiomycota</taxon>
        <taxon>Agaricomycotina</taxon>
        <taxon>Tremellomycetes</taxon>
        <taxon>Trichosporonales</taxon>
        <taxon>Trichosporonaceae</taxon>
        <taxon>Vanrija</taxon>
    </lineage>
</organism>
<feature type="chain" id="PRO_5045163045" description="Extracellular membrane protein CFEM domain-containing protein" evidence="1">
    <location>
        <begin position="20"/>
        <end position="171"/>
    </location>
</feature>
<gene>
    <name evidence="2" type="ORF">Q8F55_005976</name>
</gene>
<dbReference type="EMBL" id="JBBXJM010000004">
    <property type="protein sequence ID" value="KAL1409147.1"/>
    <property type="molecule type" value="Genomic_DNA"/>
</dbReference>
<evidence type="ECO:0000313" key="3">
    <source>
        <dbReference type="Proteomes" id="UP001565368"/>
    </source>
</evidence>
<evidence type="ECO:0000313" key="2">
    <source>
        <dbReference type="EMBL" id="KAL1409147.1"/>
    </source>
</evidence>
<keyword evidence="1" id="KW-0732">Signal</keyword>
<keyword evidence="3" id="KW-1185">Reference proteome</keyword>
<comment type="caution">
    <text evidence="2">The sequence shown here is derived from an EMBL/GenBank/DDBJ whole genome shotgun (WGS) entry which is preliminary data.</text>
</comment>
<evidence type="ECO:0000256" key="1">
    <source>
        <dbReference type="SAM" id="SignalP"/>
    </source>
</evidence>
<protein>
    <recommendedName>
        <fullName evidence="4">Extracellular membrane protein CFEM domain-containing protein</fullName>
    </recommendedName>
</protein>
<sequence>MRLTVLAALALSAASGAQAFSSDCRDECTTFWALSCPTNDPTCVPTYCSSKSYDLYQGCLACWEASPDATIATPQKSAIYQFICALVEMCDIRNAPIPGPAPANIGCAGGAGTGAAAPPAGAVSSSSAAVSSSGSAAAAASPSPTKKSAGGRAAAVGAGVLAVGIAAGLWA</sequence>
<dbReference type="RefSeq" id="XP_069209091.1">
    <property type="nucleotide sequence ID" value="XM_069354449.1"/>
</dbReference>
<evidence type="ECO:0008006" key="4">
    <source>
        <dbReference type="Google" id="ProtNLM"/>
    </source>
</evidence>
<dbReference type="GeneID" id="95987019"/>
<dbReference type="Proteomes" id="UP001565368">
    <property type="component" value="Unassembled WGS sequence"/>
</dbReference>
<accession>A0ABR3Q3X1</accession>